<sequence>MVMEKVILAEEIKENNPEMLKKIKEILSDKKIEIEFVSHEYFKKLSSSGKAIVRTGECTPYANIILQSGVNFEGE</sequence>
<comment type="caution">
    <text evidence="4">The sequence shown here is derived from an EMBL/GenBank/DDBJ whole genome shotgun (WGS) entry which is preliminary data.</text>
</comment>
<dbReference type="InterPro" id="IPR023064">
    <property type="entry name" value="D-ribose_pyranase"/>
</dbReference>
<evidence type="ECO:0000313" key="4">
    <source>
        <dbReference type="EMBL" id="MPN36153.1"/>
    </source>
</evidence>
<keyword evidence="3" id="KW-0119">Carbohydrate metabolism</keyword>
<proteinExistence type="predicted"/>
<dbReference type="PANTHER" id="PTHR37831:SF1">
    <property type="entry name" value="D-RIBOSE PYRANASE"/>
    <property type="match status" value="1"/>
</dbReference>
<dbReference type="GO" id="GO:0048029">
    <property type="term" value="F:monosaccharide binding"/>
    <property type="evidence" value="ECO:0007669"/>
    <property type="project" value="InterPro"/>
</dbReference>
<evidence type="ECO:0000256" key="2">
    <source>
        <dbReference type="ARBA" id="ARBA00023235"/>
    </source>
</evidence>
<dbReference type="PANTHER" id="PTHR37831">
    <property type="entry name" value="D-RIBOSE PYRANASE"/>
    <property type="match status" value="1"/>
</dbReference>
<dbReference type="GO" id="GO:0005829">
    <property type="term" value="C:cytosol"/>
    <property type="evidence" value="ECO:0007669"/>
    <property type="project" value="TreeGrafter"/>
</dbReference>
<keyword evidence="1" id="KW-0963">Cytoplasm</keyword>
<evidence type="ECO:0000256" key="3">
    <source>
        <dbReference type="ARBA" id="ARBA00023277"/>
    </source>
</evidence>
<dbReference type="GO" id="GO:0016872">
    <property type="term" value="F:intramolecular lyase activity"/>
    <property type="evidence" value="ECO:0007669"/>
    <property type="project" value="InterPro"/>
</dbReference>
<keyword evidence="2 4" id="KW-0413">Isomerase</keyword>
<name>A0A645HKK7_9ZZZZ</name>
<dbReference type="EC" id="5.4.99.62" evidence="4"/>
<evidence type="ECO:0000256" key="1">
    <source>
        <dbReference type="ARBA" id="ARBA00022490"/>
    </source>
</evidence>
<dbReference type="InterPro" id="IPR007721">
    <property type="entry name" value="RbsD_FucU"/>
</dbReference>
<dbReference type="EMBL" id="VSSQ01090123">
    <property type="protein sequence ID" value="MPN36153.1"/>
    <property type="molecule type" value="Genomic_DNA"/>
</dbReference>
<organism evidence="4">
    <name type="scientific">bioreactor metagenome</name>
    <dbReference type="NCBI Taxonomy" id="1076179"/>
    <lineage>
        <taxon>unclassified sequences</taxon>
        <taxon>metagenomes</taxon>
        <taxon>ecological metagenomes</taxon>
    </lineage>
</organism>
<accession>A0A645HKK7</accession>
<reference evidence="4" key="1">
    <citation type="submission" date="2019-08" db="EMBL/GenBank/DDBJ databases">
        <authorList>
            <person name="Kucharzyk K."/>
            <person name="Murdoch R.W."/>
            <person name="Higgins S."/>
            <person name="Loffler F."/>
        </authorList>
    </citation>
    <scope>NUCLEOTIDE SEQUENCE</scope>
</reference>
<dbReference type="AlphaFoldDB" id="A0A645HKK7"/>
<protein>
    <submittedName>
        <fullName evidence="4">D-ribose pyranase</fullName>
        <ecNumber evidence="4">5.4.99.62</ecNumber>
    </submittedName>
</protein>
<dbReference type="SUPFAM" id="SSF102546">
    <property type="entry name" value="RbsD-like"/>
    <property type="match status" value="1"/>
</dbReference>
<dbReference type="Pfam" id="PF05025">
    <property type="entry name" value="RbsD_FucU"/>
    <property type="match status" value="1"/>
</dbReference>
<dbReference type="InterPro" id="IPR023750">
    <property type="entry name" value="RbsD-like_sf"/>
</dbReference>
<gene>
    <name evidence="4" type="primary">rbsD_6</name>
    <name evidence="4" type="ORF">SDC9_183660</name>
</gene>
<dbReference type="GO" id="GO:0019303">
    <property type="term" value="P:D-ribose catabolic process"/>
    <property type="evidence" value="ECO:0007669"/>
    <property type="project" value="TreeGrafter"/>
</dbReference>
<dbReference type="Gene3D" id="3.40.1650.10">
    <property type="entry name" value="RbsD-like domain"/>
    <property type="match status" value="1"/>
</dbReference>
<dbReference type="GO" id="GO:0062193">
    <property type="term" value="F:D-ribose pyranase activity"/>
    <property type="evidence" value="ECO:0007669"/>
    <property type="project" value="UniProtKB-EC"/>
</dbReference>